<feature type="compositionally biased region" description="Low complexity" evidence="1">
    <location>
        <begin position="72"/>
        <end position="81"/>
    </location>
</feature>
<gene>
    <name evidence="2" type="ORF">B0O95_11920</name>
</gene>
<evidence type="ECO:0000313" key="3">
    <source>
        <dbReference type="Proteomes" id="UP000243096"/>
    </source>
</evidence>
<feature type="compositionally biased region" description="Basic and acidic residues" evidence="1">
    <location>
        <begin position="21"/>
        <end position="37"/>
    </location>
</feature>
<dbReference type="Proteomes" id="UP000243096">
    <property type="component" value="Unassembled WGS sequence"/>
</dbReference>
<feature type="compositionally biased region" description="Basic and acidic residues" evidence="1">
    <location>
        <begin position="57"/>
        <end position="71"/>
    </location>
</feature>
<reference evidence="2 3" key="1">
    <citation type="submission" date="2018-01" db="EMBL/GenBank/DDBJ databases">
        <title>Genomic Encyclopedia of Type Strains, Phase III (KMG-III): the genomes of soil and plant-associated and newly described type strains.</title>
        <authorList>
            <person name="Whitman W."/>
        </authorList>
    </citation>
    <scope>NUCLEOTIDE SEQUENCE [LARGE SCALE GENOMIC DNA]</scope>
    <source>
        <strain evidence="2 3">HKI456</strain>
    </source>
</reference>
<protein>
    <submittedName>
        <fullName evidence="2">Uncharacterized protein</fullName>
    </submittedName>
</protein>
<sequence length="110" mass="11928">MSDRFSVRHCGAKPPIVADSADAKPRTDQRKATDTAKRAPSNGRLSGLGAKPAYRSDAARRPEATGRDRTAPRATAPRVPVNGTRTPGEPRFSFDIQDNPFWQASEKGPK</sequence>
<accession>A0A2P5K729</accession>
<evidence type="ECO:0000256" key="1">
    <source>
        <dbReference type="SAM" id="MobiDB-lite"/>
    </source>
</evidence>
<dbReference type="AlphaFoldDB" id="A0A2P5K729"/>
<evidence type="ECO:0000313" key="2">
    <source>
        <dbReference type="EMBL" id="PPB81447.1"/>
    </source>
</evidence>
<proteinExistence type="predicted"/>
<organism evidence="2 3">
    <name type="scientific">Mycetohabitans endofungorum</name>
    <dbReference type="NCBI Taxonomy" id="417203"/>
    <lineage>
        <taxon>Bacteria</taxon>
        <taxon>Pseudomonadati</taxon>
        <taxon>Pseudomonadota</taxon>
        <taxon>Betaproteobacteria</taxon>
        <taxon>Burkholderiales</taxon>
        <taxon>Burkholderiaceae</taxon>
        <taxon>Mycetohabitans</taxon>
    </lineage>
</organism>
<dbReference type="EMBL" id="PRDW01000019">
    <property type="protein sequence ID" value="PPB81447.1"/>
    <property type="molecule type" value="Genomic_DNA"/>
</dbReference>
<feature type="region of interest" description="Disordered" evidence="1">
    <location>
        <begin position="1"/>
        <end position="110"/>
    </location>
</feature>
<name>A0A2P5K729_9BURK</name>
<keyword evidence="3" id="KW-1185">Reference proteome</keyword>
<comment type="caution">
    <text evidence="2">The sequence shown here is derived from an EMBL/GenBank/DDBJ whole genome shotgun (WGS) entry which is preliminary data.</text>
</comment>